<dbReference type="AlphaFoldDB" id="A0A1Z4VR98"/>
<proteinExistence type="predicted"/>
<evidence type="ECO:0000313" key="2">
    <source>
        <dbReference type="EMBL" id="BAZ94156.1"/>
    </source>
</evidence>
<feature type="compositionally biased region" description="Basic and acidic residues" evidence="1">
    <location>
        <begin position="309"/>
        <end position="332"/>
    </location>
</feature>
<sequence length="784" mass="87355">MTSTAQGRTTPLGGKFGKLMESCRRMTRSHLAPLIHALLEQAEIALLEAADKAGDNQKQLQYFDTMNLVKRNQDRLAERYLQAVDAGFENFIQGRLPATGGSGLAGLKMQQLALVDKQAIEYELPVRNLVAKANAAYADALYGLDQRLAVVNGGDRVAEPVQPGGPMQLAQAFADALQDIEMEKPVLLILFALYDRHVIRELQAYYEEYNRRLVGAGILPNLRYEIRKHHDARQARPTAPPAASEAQGGRGADSGFSVVDAPAGAAGEESMHPPASRGSAGHGGSGGGTGNAMLSDEELDLLTDLRRGVASHRGEAEPDSRQLPPEQRESSRRRIVQSAQSIQETYAEGGGAAQDLDQLITNLEVDADLLGHLQTVIDTERRQIESAVDQAALDPEDADIIDLVGLLFERMLAEERLPNAVKALLSRLHTPYLKIGLLDKAFFMRNEHPARRLLDRMVDAGAHWVVEDDLQRGIFPCLRETVERIMQDYAQDPQLFQDLEQGLGSHIEELEHKTGIIESRAVEAANGQERLGQARRRAHAEIARIVAERHLPEEAAVHLTQVWAEKLMFILLREHDGEANPAWKLATRVLQDIVDSIEPPESEAECERRRARLPRMQTAIRDSLGELSEYGRKDTPELMKRIQAWQEAACDPQAAPATTPVRLEVLDLTLPEQAGTDSPETRLSALEQTHAEHLEQIDYGTWFQFIEPDSRPRRLRLAWYSKLSKRYLFVDPMGVKAAEYSRDQLARRLAADTARIVQQDTRAFVDRVMDTVLSWIADKNPTNR</sequence>
<evidence type="ECO:0000256" key="1">
    <source>
        <dbReference type="SAM" id="MobiDB-lite"/>
    </source>
</evidence>
<feature type="region of interest" description="Disordered" evidence="1">
    <location>
        <begin position="309"/>
        <end position="335"/>
    </location>
</feature>
<accession>A0A1Z4VR98</accession>
<dbReference type="EMBL" id="AP018052">
    <property type="protein sequence ID" value="BAZ94156.1"/>
    <property type="molecule type" value="Genomic_DNA"/>
</dbReference>
<dbReference type="Pfam" id="PF07793">
    <property type="entry name" value="DUF1631"/>
    <property type="match status" value="1"/>
</dbReference>
<feature type="compositionally biased region" description="Gly residues" evidence="1">
    <location>
        <begin position="280"/>
        <end position="290"/>
    </location>
</feature>
<organism evidence="2 3">
    <name type="scientific">Thiohalobacter thiocyanaticus</name>
    <dbReference type="NCBI Taxonomy" id="585455"/>
    <lineage>
        <taxon>Bacteria</taxon>
        <taxon>Pseudomonadati</taxon>
        <taxon>Pseudomonadota</taxon>
        <taxon>Gammaproteobacteria</taxon>
        <taxon>Thiohalobacterales</taxon>
        <taxon>Thiohalobacteraceae</taxon>
        <taxon>Thiohalobacter</taxon>
    </lineage>
</organism>
<dbReference type="InterPro" id="IPR012434">
    <property type="entry name" value="DUF1631"/>
</dbReference>
<dbReference type="KEGG" id="ttc:FOKN1_1770"/>
<dbReference type="Proteomes" id="UP000218765">
    <property type="component" value="Chromosome"/>
</dbReference>
<evidence type="ECO:0000313" key="3">
    <source>
        <dbReference type="Proteomes" id="UP000218765"/>
    </source>
</evidence>
<feature type="region of interest" description="Disordered" evidence="1">
    <location>
        <begin position="230"/>
        <end position="293"/>
    </location>
</feature>
<reference evidence="2 3" key="1">
    <citation type="submission" date="2017-05" db="EMBL/GenBank/DDBJ databases">
        <title>Thiocyanate degradation by Thiohalobacter thiocyanaticus FOKN1.</title>
        <authorList>
            <person name="Oshiki M."/>
            <person name="Fukushima T."/>
            <person name="Kawano S."/>
            <person name="Nakagawa J."/>
        </authorList>
    </citation>
    <scope>NUCLEOTIDE SEQUENCE [LARGE SCALE GENOMIC DNA]</scope>
    <source>
        <strain evidence="2 3">FOKN1</strain>
    </source>
</reference>
<gene>
    <name evidence="2" type="ORF">FOKN1_1770</name>
</gene>
<dbReference type="RefSeq" id="WP_157745545.1">
    <property type="nucleotide sequence ID" value="NZ_AP018052.1"/>
</dbReference>
<protein>
    <submittedName>
        <fullName evidence="2">Thymidine phosphorylase</fullName>
    </submittedName>
</protein>
<keyword evidence="3" id="KW-1185">Reference proteome</keyword>
<dbReference type="OrthoDB" id="6188167at2"/>
<name>A0A1Z4VR98_9GAMM</name>